<name>A0A7J7JC52_BUGNE</name>
<dbReference type="AlphaFoldDB" id="A0A7J7JC52"/>
<protein>
    <submittedName>
        <fullName evidence="1">Uncharacterized protein</fullName>
    </submittedName>
</protein>
<sequence>MHQLFSLKNSSDINNYLDVAVQSGLCWSVSNEELHLLELYLGHSAGATIDGETRSSGGHVECLLCA</sequence>
<reference evidence="1" key="1">
    <citation type="submission" date="2020-06" db="EMBL/GenBank/DDBJ databases">
        <title>Draft genome of Bugula neritina, a colonial animal packing powerful symbionts and potential medicines.</title>
        <authorList>
            <person name="Rayko M."/>
        </authorList>
    </citation>
    <scope>NUCLEOTIDE SEQUENCE [LARGE SCALE GENOMIC DNA]</scope>
    <source>
        <strain evidence="1">Kwan_BN1</strain>
    </source>
</reference>
<evidence type="ECO:0000313" key="2">
    <source>
        <dbReference type="Proteomes" id="UP000593567"/>
    </source>
</evidence>
<gene>
    <name evidence="1" type="ORF">EB796_017867</name>
</gene>
<organism evidence="1 2">
    <name type="scientific">Bugula neritina</name>
    <name type="common">Brown bryozoan</name>
    <name type="synonym">Sertularia neritina</name>
    <dbReference type="NCBI Taxonomy" id="10212"/>
    <lineage>
        <taxon>Eukaryota</taxon>
        <taxon>Metazoa</taxon>
        <taxon>Spiralia</taxon>
        <taxon>Lophotrochozoa</taxon>
        <taxon>Bryozoa</taxon>
        <taxon>Gymnolaemata</taxon>
        <taxon>Cheilostomatida</taxon>
        <taxon>Flustrina</taxon>
        <taxon>Buguloidea</taxon>
        <taxon>Bugulidae</taxon>
        <taxon>Bugula</taxon>
    </lineage>
</organism>
<proteinExistence type="predicted"/>
<dbReference type="Proteomes" id="UP000593567">
    <property type="component" value="Unassembled WGS sequence"/>
</dbReference>
<accession>A0A7J7JC52</accession>
<dbReference type="EMBL" id="VXIV02002660">
    <property type="protein sequence ID" value="KAF6023839.1"/>
    <property type="molecule type" value="Genomic_DNA"/>
</dbReference>
<comment type="caution">
    <text evidence="1">The sequence shown here is derived from an EMBL/GenBank/DDBJ whole genome shotgun (WGS) entry which is preliminary data.</text>
</comment>
<keyword evidence="2" id="KW-1185">Reference proteome</keyword>
<evidence type="ECO:0000313" key="1">
    <source>
        <dbReference type="EMBL" id="KAF6023839.1"/>
    </source>
</evidence>